<protein>
    <submittedName>
        <fullName evidence="1">Uncharacterized protein</fullName>
    </submittedName>
</protein>
<dbReference type="Proteomes" id="UP000811282">
    <property type="component" value="Unassembled WGS sequence"/>
</dbReference>
<name>A0ABS5YC96_9GAMM</name>
<reference evidence="1 2" key="1">
    <citation type="journal article" date="2021" name="Genome Biol. Evol.">
        <title>The evolution of interdependence in a four-way mealybug symbiosis.</title>
        <authorList>
            <person name="Garber A.I."/>
            <person name="Kupper M."/>
            <person name="Laetsch D.R."/>
            <person name="Weldon S.R."/>
            <person name="Ladinsky M.S."/>
            <person name="Bjorkman P.J."/>
            <person name="McCutcheon J.P."/>
        </authorList>
    </citation>
    <scope>NUCLEOTIDE SEQUENCE [LARGE SCALE GENOMIC DNA]</scope>
    <source>
        <strain evidence="1">SOD</strain>
    </source>
</reference>
<comment type="caution">
    <text evidence="1">The sequence shown here is derived from an EMBL/GenBank/DDBJ whole genome shotgun (WGS) entry which is preliminary data.</text>
</comment>
<proteinExistence type="predicted"/>
<dbReference type="RefSeq" id="WP_215669408.1">
    <property type="nucleotide sequence ID" value="NZ_JAFJYC010000001.1"/>
</dbReference>
<accession>A0ABS5YC96</accession>
<sequence length="74" mass="8448">MIRDNWKAAGQAHGSYNQWQYGKKTTNQTDDYSHIVVIGSHYHDFSGTTNKTENNTAINITNASITLMGWYRSH</sequence>
<keyword evidence="2" id="KW-1185">Reference proteome</keyword>
<gene>
    <name evidence="1" type="ORF">JZM24_09095</name>
</gene>
<evidence type="ECO:0000313" key="2">
    <source>
        <dbReference type="Proteomes" id="UP000811282"/>
    </source>
</evidence>
<evidence type="ECO:0000313" key="1">
    <source>
        <dbReference type="EMBL" id="MBT9432239.1"/>
    </source>
</evidence>
<dbReference type="EMBL" id="JAFJYC010000001">
    <property type="protein sequence ID" value="MBT9432239.1"/>
    <property type="molecule type" value="Genomic_DNA"/>
</dbReference>
<organism evidence="1 2">
    <name type="scientific">Candidatus Sodalis endolongispinus</name>
    <dbReference type="NCBI Taxonomy" id="2812662"/>
    <lineage>
        <taxon>Bacteria</taxon>
        <taxon>Pseudomonadati</taxon>
        <taxon>Pseudomonadota</taxon>
        <taxon>Gammaproteobacteria</taxon>
        <taxon>Enterobacterales</taxon>
        <taxon>Bruguierivoracaceae</taxon>
        <taxon>Sodalis</taxon>
    </lineage>
</organism>